<dbReference type="InterPro" id="IPR052979">
    <property type="entry name" value="Adenylate-forming_domain"/>
</dbReference>
<dbReference type="GO" id="GO:0043935">
    <property type="term" value="P:sexual sporulation resulting in formation of a cellular spore"/>
    <property type="evidence" value="ECO:0007669"/>
    <property type="project" value="TreeGrafter"/>
</dbReference>
<dbReference type="KEGG" id="ffu:CLAFUR5_08466"/>
<feature type="transmembrane region" description="Helical" evidence="1">
    <location>
        <begin position="162"/>
        <end position="180"/>
    </location>
</feature>
<name>A0A9Q8LDB3_PASFU</name>
<dbReference type="GO" id="GO:0048315">
    <property type="term" value="P:conidium formation"/>
    <property type="evidence" value="ECO:0007669"/>
    <property type="project" value="TreeGrafter"/>
</dbReference>
<dbReference type="GO" id="GO:0005886">
    <property type="term" value="C:plasma membrane"/>
    <property type="evidence" value="ECO:0007669"/>
    <property type="project" value="TreeGrafter"/>
</dbReference>
<dbReference type="GeneID" id="71988344"/>
<dbReference type="PANTHER" id="PTHR33927">
    <property type="entry name" value="TRANSMEMBRANE PROTEIN"/>
    <property type="match status" value="1"/>
</dbReference>
<dbReference type="PANTHER" id="PTHR33927:SF3">
    <property type="entry name" value="INTEGRAL MEMBRANE PROTEIN TMPA"/>
    <property type="match status" value="1"/>
</dbReference>
<protein>
    <submittedName>
        <fullName evidence="2">Adenylate-forming reductase</fullName>
    </submittedName>
</protein>
<evidence type="ECO:0000256" key="1">
    <source>
        <dbReference type="SAM" id="Phobius"/>
    </source>
</evidence>
<dbReference type="Proteomes" id="UP000756132">
    <property type="component" value="Chromosome 3"/>
</dbReference>
<reference evidence="2" key="1">
    <citation type="submission" date="2021-12" db="EMBL/GenBank/DDBJ databases">
        <authorList>
            <person name="Zaccaron A."/>
            <person name="Stergiopoulos I."/>
        </authorList>
    </citation>
    <scope>NUCLEOTIDE SEQUENCE</scope>
    <source>
        <strain evidence="2">Race5_Kim</strain>
    </source>
</reference>
<dbReference type="EMBL" id="CP090165">
    <property type="protein sequence ID" value="UJO15318.1"/>
    <property type="molecule type" value="Genomic_DNA"/>
</dbReference>
<evidence type="ECO:0000313" key="3">
    <source>
        <dbReference type="Proteomes" id="UP000756132"/>
    </source>
</evidence>
<feature type="transmembrane region" description="Helical" evidence="1">
    <location>
        <begin position="237"/>
        <end position="255"/>
    </location>
</feature>
<keyword evidence="1" id="KW-0472">Membrane</keyword>
<feature type="transmembrane region" description="Helical" evidence="1">
    <location>
        <begin position="128"/>
        <end position="150"/>
    </location>
</feature>
<sequence length="467" mass="52538">MATAGKKASVSTMDEVEKCQERKQRHHPAQRLFRPIYNAWVGDYASVYKLLFTLVLSANIIALAVVLNNINDDSSPLLSCANAAVANLTAAVFIRQPYTLNFLYHITWRVPRSTPLWLRHQLAKVYEFGGIHSGAACSSIMWFCVFAGYLVRDAAVGKRRNVAVLTLVFFLILVLVCIVVTATPQMRRRHHNLFEQCHRSLGWLAIGVFWIALILFLRDQVETLNTSIGLQLIKLPIFWLLLYLSISAIWPWLLLRKVQIVKTERLSDHAIRLYFDAKERVPPQHGAAISKSPLREWHAFAAIDDFEDAAGGSSSVIISRAGDWTADTIANPAPYYYMKGIHQTGVGSTAKMFKRVVYMCTGSGAGPVLAALSLLIDVDLRIIWSAPNPEEIFGVEMCKTLRRWDQNAIIWNTREKGRPDLVELATEVCREHRAEALYFISNRKLTKQVVGASRLRGIAAFAPIFDS</sequence>
<accession>A0A9Q8LDB3</accession>
<dbReference type="RefSeq" id="XP_047759684.1">
    <property type="nucleotide sequence ID" value="XM_047907614.1"/>
</dbReference>
<keyword evidence="3" id="KW-1185">Reference proteome</keyword>
<dbReference type="GO" id="GO:0075306">
    <property type="term" value="P:regulation of conidium formation"/>
    <property type="evidence" value="ECO:0007669"/>
    <property type="project" value="TreeGrafter"/>
</dbReference>
<reference evidence="2" key="2">
    <citation type="journal article" date="2022" name="Microb. Genom.">
        <title>A chromosome-scale genome assembly of the tomato pathogen Cladosporium fulvum reveals a compartmentalized genome architecture and the presence of a dispensable chromosome.</title>
        <authorList>
            <person name="Zaccaron A.Z."/>
            <person name="Chen L.H."/>
            <person name="Samaras A."/>
            <person name="Stergiopoulos I."/>
        </authorList>
    </citation>
    <scope>NUCLEOTIDE SEQUENCE</scope>
    <source>
        <strain evidence="2">Race5_Kim</strain>
    </source>
</reference>
<keyword evidence="1" id="KW-0812">Transmembrane</keyword>
<dbReference type="OrthoDB" id="3142841at2759"/>
<dbReference type="AlphaFoldDB" id="A0A9Q8LDB3"/>
<feature type="transmembrane region" description="Helical" evidence="1">
    <location>
        <begin position="50"/>
        <end position="70"/>
    </location>
</feature>
<proteinExistence type="predicted"/>
<feature type="transmembrane region" description="Helical" evidence="1">
    <location>
        <begin position="201"/>
        <end position="217"/>
    </location>
</feature>
<evidence type="ECO:0000313" key="2">
    <source>
        <dbReference type="EMBL" id="UJO15318.1"/>
    </source>
</evidence>
<organism evidence="2 3">
    <name type="scientific">Passalora fulva</name>
    <name type="common">Tomato leaf mold</name>
    <name type="synonym">Cladosporium fulvum</name>
    <dbReference type="NCBI Taxonomy" id="5499"/>
    <lineage>
        <taxon>Eukaryota</taxon>
        <taxon>Fungi</taxon>
        <taxon>Dikarya</taxon>
        <taxon>Ascomycota</taxon>
        <taxon>Pezizomycotina</taxon>
        <taxon>Dothideomycetes</taxon>
        <taxon>Dothideomycetidae</taxon>
        <taxon>Mycosphaerellales</taxon>
        <taxon>Mycosphaerellaceae</taxon>
        <taxon>Fulvia</taxon>
    </lineage>
</organism>
<keyword evidence="1" id="KW-1133">Transmembrane helix</keyword>
<dbReference type="OMA" id="THRFTSW"/>
<gene>
    <name evidence="2" type="ORF">CLAFUR5_08466</name>
</gene>